<dbReference type="Pfam" id="PF06283">
    <property type="entry name" value="ThuA"/>
    <property type="match status" value="1"/>
</dbReference>
<proteinExistence type="predicted"/>
<evidence type="ECO:0000256" key="1">
    <source>
        <dbReference type="SAM" id="Phobius"/>
    </source>
</evidence>
<gene>
    <name evidence="3" type="ORF">B879_02893</name>
</gene>
<feature type="domain" description="ThuA-like" evidence="2">
    <location>
        <begin position="47"/>
        <end position="275"/>
    </location>
</feature>
<protein>
    <submittedName>
        <fullName evidence="3">Cytochrome c551/c552</fullName>
    </submittedName>
</protein>
<dbReference type="InterPro" id="IPR029010">
    <property type="entry name" value="ThuA-like"/>
</dbReference>
<dbReference type="PATRIC" id="fig|1225176.3.peg.3080"/>
<dbReference type="SUPFAM" id="SSF52317">
    <property type="entry name" value="Class I glutamine amidotransferase-like"/>
    <property type="match status" value="1"/>
</dbReference>
<name>K1L8H9_CECL9</name>
<dbReference type="CDD" id="cd03143">
    <property type="entry name" value="A4_beta-galactosidase_middle_domain"/>
    <property type="match status" value="1"/>
</dbReference>
<evidence type="ECO:0000259" key="2">
    <source>
        <dbReference type="Pfam" id="PF06283"/>
    </source>
</evidence>
<evidence type="ECO:0000313" key="3">
    <source>
        <dbReference type="EMBL" id="EKB48492.1"/>
    </source>
</evidence>
<sequence length="278" mass="32063">MAWTVFSLFIALVFIGGFLIYKVKYGFPVRFETLIPEIEFPKERKIKVLLFSKTTGFRHDASIDAGKKAFSEMAVKNDWFLYETEAGGVFNEEQLPKFDVVIFNNSTGRVLNDEQQQLLENYVEEGGMLLGIHGAGDDSHRWDWYEENLIGAKFSHHPIKNQIQETDLFLEPDISPSLKKGLPDTWAHADEWYVFFSNPRIQGFRIVYTIDGEKIDPDGNFFLIRSKNFGMGKDHPVAWYKNIVKGKTFYTSIGHDASAWEHDAFIQMLENAVKWSVE</sequence>
<dbReference type="EMBL" id="AMGM01000051">
    <property type="protein sequence ID" value="EKB48492.1"/>
    <property type="molecule type" value="Genomic_DNA"/>
</dbReference>
<dbReference type="PANTHER" id="PTHR40469">
    <property type="entry name" value="SECRETED GLYCOSYL HYDROLASE"/>
    <property type="match status" value="1"/>
</dbReference>
<evidence type="ECO:0000313" key="4">
    <source>
        <dbReference type="Proteomes" id="UP000004478"/>
    </source>
</evidence>
<dbReference type="Proteomes" id="UP000004478">
    <property type="component" value="Unassembled WGS sequence"/>
</dbReference>
<keyword evidence="1" id="KW-0812">Transmembrane</keyword>
<keyword evidence="4" id="KW-1185">Reference proteome</keyword>
<organism evidence="3 4">
    <name type="scientific">Cecembia lonarensis (strain CCUG 58316 / KCTC 22772 / LW9)</name>
    <dbReference type="NCBI Taxonomy" id="1225176"/>
    <lineage>
        <taxon>Bacteria</taxon>
        <taxon>Pseudomonadati</taxon>
        <taxon>Bacteroidota</taxon>
        <taxon>Cytophagia</taxon>
        <taxon>Cytophagales</taxon>
        <taxon>Cyclobacteriaceae</taxon>
        <taxon>Cecembia</taxon>
    </lineage>
</organism>
<keyword evidence="1" id="KW-0472">Membrane</keyword>
<feature type="transmembrane region" description="Helical" evidence="1">
    <location>
        <begin position="6"/>
        <end position="23"/>
    </location>
</feature>
<dbReference type="Gene3D" id="3.40.50.880">
    <property type="match status" value="1"/>
</dbReference>
<dbReference type="RefSeq" id="WP_009185914.1">
    <property type="nucleotide sequence ID" value="NZ_AMGM01000051.1"/>
</dbReference>
<reference evidence="3 4" key="1">
    <citation type="journal article" date="2012" name="J. Bacteriol.">
        <title>Draft Genome Sequence of Cecembia lonarensis Strain LW9T, Isolated from Lonar Lake, a Haloalkaline Lake in India.</title>
        <authorList>
            <person name="Shivaji S."/>
            <person name="Ara S."/>
            <person name="Singh A."/>
            <person name="Pinnaka A.K."/>
        </authorList>
    </citation>
    <scope>NUCLEOTIDE SEQUENCE [LARGE SCALE GENOMIC DNA]</scope>
    <source>
        <strain evidence="3 4">LW9</strain>
    </source>
</reference>
<dbReference type="InterPro" id="IPR029062">
    <property type="entry name" value="Class_I_gatase-like"/>
</dbReference>
<keyword evidence="1" id="KW-1133">Transmembrane helix</keyword>
<comment type="caution">
    <text evidence="3">The sequence shown here is derived from an EMBL/GenBank/DDBJ whole genome shotgun (WGS) entry which is preliminary data.</text>
</comment>
<dbReference type="PANTHER" id="PTHR40469:SF2">
    <property type="entry name" value="GALACTOSE-BINDING DOMAIN-LIKE SUPERFAMILY PROTEIN"/>
    <property type="match status" value="1"/>
</dbReference>
<accession>K1L8H9</accession>
<dbReference type="AlphaFoldDB" id="K1L8H9"/>